<organism evidence="2 3">
    <name type="scientific">Paraburkholderia sartisoli</name>
    <dbReference type="NCBI Taxonomy" id="83784"/>
    <lineage>
        <taxon>Bacteria</taxon>
        <taxon>Pseudomonadati</taxon>
        <taxon>Pseudomonadota</taxon>
        <taxon>Betaproteobacteria</taxon>
        <taxon>Burkholderiales</taxon>
        <taxon>Burkholderiaceae</taxon>
        <taxon>Paraburkholderia</taxon>
    </lineage>
</organism>
<sequence length="148" mass="16686">MTDLFSFAGWLFVNVGVPVFAPVTLLPLLTFNRFYRDLGHNFLFRAVQEGQLFWTAIGMCAAACYDLGGALNESSSPSTRGYAWLWLIWHVFFLVISAVLVLNGTIDSVMRSAENSRDRSTNKNFVRASILITIITSSSFTLVHYWFT</sequence>
<dbReference type="RefSeq" id="WP_090527540.1">
    <property type="nucleotide sequence ID" value="NZ_FNRQ01000001.1"/>
</dbReference>
<evidence type="ECO:0000313" key="2">
    <source>
        <dbReference type="EMBL" id="SEA06200.1"/>
    </source>
</evidence>
<evidence type="ECO:0000313" key="3">
    <source>
        <dbReference type="Proteomes" id="UP000198638"/>
    </source>
</evidence>
<gene>
    <name evidence="2" type="ORF">SAMN05192564_101149</name>
</gene>
<dbReference type="Proteomes" id="UP000198638">
    <property type="component" value="Unassembled WGS sequence"/>
</dbReference>
<dbReference type="OrthoDB" id="9094516at2"/>
<protein>
    <recommendedName>
        <fullName evidence="4">DUF4149 domain-containing protein</fullName>
    </recommendedName>
</protein>
<evidence type="ECO:0000256" key="1">
    <source>
        <dbReference type="SAM" id="Phobius"/>
    </source>
</evidence>
<dbReference type="AlphaFoldDB" id="A0A1H3Y3T8"/>
<accession>A0A1H3Y3T8</accession>
<feature type="transmembrane region" description="Helical" evidence="1">
    <location>
        <begin position="125"/>
        <end position="147"/>
    </location>
</feature>
<feature type="transmembrane region" description="Helical" evidence="1">
    <location>
        <begin position="6"/>
        <end position="31"/>
    </location>
</feature>
<keyword evidence="3" id="KW-1185">Reference proteome</keyword>
<keyword evidence="1" id="KW-0472">Membrane</keyword>
<keyword evidence="1" id="KW-1133">Transmembrane helix</keyword>
<proteinExistence type="predicted"/>
<feature type="transmembrane region" description="Helical" evidence="1">
    <location>
        <begin position="52"/>
        <end position="71"/>
    </location>
</feature>
<feature type="transmembrane region" description="Helical" evidence="1">
    <location>
        <begin position="83"/>
        <end position="104"/>
    </location>
</feature>
<reference evidence="3" key="1">
    <citation type="submission" date="2016-10" db="EMBL/GenBank/DDBJ databases">
        <authorList>
            <person name="Varghese N."/>
            <person name="Submissions S."/>
        </authorList>
    </citation>
    <scope>NUCLEOTIDE SEQUENCE [LARGE SCALE GENOMIC DNA]</scope>
    <source>
        <strain evidence="3">LMG 24000</strain>
    </source>
</reference>
<keyword evidence="1" id="KW-0812">Transmembrane</keyword>
<evidence type="ECO:0008006" key="4">
    <source>
        <dbReference type="Google" id="ProtNLM"/>
    </source>
</evidence>
<name>A0A1H3Y3T8_9BURK</name>
<dbReference type="EMBL" id="FNRQ01000001">
    <property type="protein sequence ID" value="SEA06200.1"/>
    <property type="molecule type" value="Genomic_DNA"/>
</dbReference>